<dbReference type="CDD" id="cd01823">
    <property type="entry name" value="SEST_like"/>
    <property type="match status" value="1"/>
</dbReference>
<evidence type="ECO:0000313" key="2">
    <source>
        <dbReference type="EMBL" id="KAA8647483.1"/>
    </source>
</evidence>
<dbReference type="Pfam" id="PF18647">
    <property type="entry name" value="Fungal_lectin_2"/>
    <property type="match status" value="1"/>
</dbReference>
<dbReference type="VEuPathDB" id="FungiDB:EYZ11_004408"/>
<organism evidence="2 3">
    <name type="scientific">Aspergillus tanneri</name>
    <dbReference type="NCBI Taxonomy" id="1220188"/>
    <lineage>
        <taxon>Eukaryota</taxon>
        <taxon>Fungi</taxon>
        <taxon>Dikarya</taxon>
        <taxon>Ascomycota</taxon>
        <taxon>Pezizomycotina</taxon>
        <taxon>Eurotiomycetes</taxon>
        <taxon>Eurotiomycetidae</taxon>
        <taxon>Eurotiales</taxon>
        <taxon>Aspergillaceae</taxon>
        <taxon>Aspergillus</taxon>
        <taxon>Aspergillus subgen. Circumdati</taxon>
    </lineage>
</organism>
<feature type="signal peptide" evidence="1">
    <location>
        <begin position="1"/>
        <end position="20"/>
    </location>
</feature>
<dbReference type="OrthoDB" id="1896086at2759"/>
<protein>
    <recommendedName>
        <fullName evidence="4">SGNH hydrolase-type esterase domain-containing protein</fullName>
    </recommendedName>
</protein>
<accession>A0A5M9MR97</accession>
<dbReference type="PANTHER" id="PTHR37981:SF1">
    <property type="entry name" value="SGNH HYDROLASE-TYPE ESTERASE DOMAIN-CONTAINING PROTEIN"/>
    <property type="match status" value="1"/>
</dbReference>
<name>A0A5M9MR97_9EURO</name>
<dbReference type="GO" id="GO:0006629">
    <property type="term" value="P:lipid metabolic process"/>
    <property type="evidence" value="ECO:0007669"/>
    <property type="project" value="TreeGrafter"/>
</dbReference>
<dbReference type="InterPro" id="IPR037460">
    <property type="entry name" value="SEST-like"/>
</dbReference>
<reference evidence="2 3" key="1">
    <citation type="submission" date="2019-08" db="EMBL/GenBank/DDBJ databases">
        <title>The genome sequence of a newly discovered highly antifungal drug resistant Aspergillus species, Aspergillus tanneri NIH 1004.</title>
        <authorList>
            <person name="Mounaud S."/>
            <person name="Singh I."/>
            <person name="Joardar V."/>
            <person name="Pakala S."/>
            <person name="Pakala S."/>
            <person name="Venepally P."/>
            <person name="Chung J.K."/>
            <person name="Losada L."/>
            <person name="Nierman W.C."/>
        </authorList>
    </citation>
    <scope>NUCLEOTIDE SEQUENCE [LARGE SCALE GENOMIC DNA]</scope>
    <source>
        <strain evidence="2 3">NIH1004</strain>
    </source>
</reference>
<dbReference type="Gene3D" id="3.40.50.1110">
    <property type="entry name" value="SGNH hydrolase"/>
    <property type="match status" value="1"/>
</dbReference>
<evidence type="ECO:0000256" key="1">
    <source>
        <dbReference type="SAM" id="SignalP"/>
    </source>
</evidence>
<keyword evidence="1" id="KW-0732">Signal</keyword>
<sequence length="660" mass="75817">MASLAWIVLLLTLLSHVISGFPSVNLDNNIPDINDTHTLNVSSSVYPWFVALEPRKDKSKDPADFGWIKRWVALGESFTAGIGAGNLYIQNTSDKKCSRYDHSYPPLLEQAFGKRTELFQYLAYSGDCNEDIYGQIEKMECNTDFVVMTGGRNDLCLQSNIINCICFPFRSERACEEIVHKAHINLFEILKDNVIGLPKALKPKAKDDGLLLYVLYVQFFNTRQEEQCGVDQDWTFPGIGVARGLQLTRRVVFNRLVERANIMLEAAIRDALYKENPNYRVQAVDWDISSRTLRGQFCIPLTEGEYPDPAQPNLQFFKPITKREMKELKKRELPKELASVLNSTLTPHNTLLEQSVNQAAEAGHKLDPCAPERPSCPGDDGDIKMGLGLPDRWGKFFHLSPHGHATIASFVMLELFTTQARQLGEFTPLCYTYDEFRCRMDGWPRYYATVDRVLHNLERFCYTASHIDEDNSLYRVVYDNNTPEQIGFELRINRTEWQPFNQEQCIEPFSQIIHGCDSNDEENPMNFKYSGRWIRDMHEYELAMYGRCSRNKIPLLKPSSICTIRKTERAQNFTVCGFGFARWDHERLTVLAGSKDKVRYFELQYYNNINMDGMEWIAQFELPLETNRACIMVPSNAVGGEIPCSLVITTNIEYQAYSFS</sequence>
<feature type="chain" id="PRO_5024283542" description="SGNH hydrolase-type esterase domain-containing protein" evidence="1">
    <location>
        <begin position="21"/>
        <end position="660"/>
    </location>
</feature>
<dbReference type="PANTHER" id="PTHR37981">
    <property type="entry name" value="LIPASE 2"/>
    <property type="match status" value="1"/>
</dbReference>
<dbReference type="GeneID" id="54328878"/>
<evidence type="ECO:0008006" key="4">
    <source>
        <dbReference type="Google" id="ProtNLM"/>
    </source>
</evidence>
<dbReference type="RefSeq" id="XP_033426844.1">
    <property type="nucleotide sequence ID" value="XM_033570812.1"/>
</dbReference>
<dbReference type="Proteomes" id="UP000324241">
    <property type="component" value="Unassembled WGS sequence"/>
</dbReference>
<proteinExistence type="predicted"/>
<gene>
    <name evidence="2" type="ORF">ATNIH1004_006176</name>
</gene>
<dbReference type="InterPro" id="IPR036514">
    <property type="entry name" value="SGNH_hydro_sf"/>
</dbReference>
<dbReference type="EMBL" id="QUQM01000004">
    <property type="protein sequence ID" value="KAA8647483.1"/>
    <property type="molecule type" value="Genomic_DNA"/>
</dbReference>
<dbReference type="SUPFAM" id="SSF52266">
    <property type="entry name" value="SGNH hydrolase"/>
    <property type="match status" value="1"/>
</dbReference>
<dbReference type="GO" id="GO:0016788">
    <property type="term" value="F:hydrolase activity, acting on ester bonds"/>
    <property type="evidence" value="ECO:0007669"/>
    <property type="project" value="InterPro"/>
</dbReference>
<comment type="caution">
    <text evidence="2">The sequence shown here is derived from an EMBL/GenBank/DDBJ whole genome shotgun (WGS) entry which is preliminary data.</text>
</comment>
<dbReference type="AlphaFoldDB" id="A0A5M9MR97"/>
<evidence type="ECO:0000313" key="3">
    <source>
        <dbReference type="Proteomes" id="UP000324241"/>
    </source>
</evidence>